<dbReference type="PANTHER" id="PTHR43840">
    <property type="entry name" value="MITOCHONDRIAL METAL TRANSPORTER 1-RELATED"/>
    <property type="match status" value="1"/>
</dbReference>
<dbReference type="Gene3D" id="1.20.1510.10">
    <property type="entry name" value="Cation efflux protein transmembrane domain"/>
    <property type="match status" value="1"/>
</dbReference>
<dbReference type="SUPFAM" id="SSF161111">
    <property type="entry name" value="Cation efflux protein transmembrane domain-like"/>
    <property type="match status" value="1"/>
</dbReference>
<dbReference type="Pfam" id="PF16916">
    <property type="entry name" value="ZT_dimer"/>
    <property type="match status" value="1"/>
</dbReference>
<evidence type="ECO:0000256" key="5">
    <source>
        <dbReference type="ARBA" id="ARBA00023136"/>
    </source>
</evidence>
<dbReference type="GO" id="GO:0008324">
    <property type="term" value="F:monoatomic cation transmembrane transporter activity"/>
    <property type="evidence" value="ECO:0007669"/>
    <property type="project" value="InterPro"/>
</dbReference>
<keyword evidence="5 7" id="KW-0472">Membrane</keyword>
<comment type="subcellular location">
    <subcellularLocation>
        <location evidence="1">Membrane</location>
        <topology evidence="1">Multi-pass membrane protein</topology>
    </subcellularLocation>
</comment>
<keyword evidence="3 7" id="KW-0812">Transmembrane</keyword>
<dbReference type="GO" id="GO:0016020">
    <property type="term" value="C:membrane"/>
    <property type="evidence" value="ECO:0007669"/>
    <property type="project" value="UniProtKB-SubCell"/>
</dbReference>
<organism evidence="10 11">
    <name type="scientific">Candidatus Treponema excrementipullorum</name>
    <dbReference type="NCBI Taxonomy" id="2838768"/>
    <lineage>
        <taxon>Bacteria</taxon>
        <taxon>Pseudomonadati</taxon>
        <taxon>Spirochaetota</taxon>
        <taxon>Spirochaetia</taxon>
        <taxon>Spirochaetales</taxon>
        <taxon>Treponemataceae</taxon>
        <taxon>Treponema</taxon>
    </lineage>
</organism>
<evidence type="ECO:0000259" key="8">
    <source>
        <dbReference type="Pfam" id="PF01545"/>
    </source>
</evidence>
<evidence type="ECO:0000256" key="1">
    <source>
        <dbReference type="ARBA" id="ARBA00004141"/>
    </source>
</evidence>
<name>A0A9E2L0K4_9SPIR</name>
<gene>
    <name evidence="10" type="ORF">IAA16_00290</name>
</gene>
<keyword evidence="2" id="KW-0813">Transport</keyword>
<feature type="transmembrane region" description="Helical" evidence="7">
    <location>
        <begin position="130"/>
        <end position="152"/>
    </location>
</feature>
<evidence type="ECO:0000256" key="4">
    <source>
        <dbReference type="ARBA" id="ARBA00022989"/>
    </source>
</evidence>
<evidence type="ECO:0000256" key="3">
    <source>
        <dbReference type="ARBA" id="ARBA00022692"/>
    </source>
</evidence>
<dbReference type="Gene3D" id="3.30.70.1350">
    <property type="entry name" value="Cation efflux protein, cytoplasmic domain"/>
    <property type="match status" value="1"/>
</dbReference>
<dbReference type="Pfam" id="PF01545">
    <property type="entry name" value="Cation_efflux"/>
    <property type="match status" value="1"/>
</dbReference>
<reference evidence="10" key="1">
    <citation type="journal article" date="2021" name="PeerJ">
        <title>Extensive microbial diversity within the chicken gut microbiome revealed by metagenomics and culture.</title>
        <authorList>
            <person name="Gilroy R."/>
            <person name="Ravi A."/>
            <person name="Getino M."/>
            <person name="Pursley I."/>
            <person name="Horton D.L."/>
            <person name="Alikhan N.F."/>
            <person name="Baker D."/>
            <person name="Gharbi K."/>
            <person name="Hall N."/>
            <person name="Watson M."/>
            <person name="Adriaenssens E.M."/>
            <person name="Foster-Nyarko E."/>
            <person name="Jarju S."/>
            <person name="Secka A."/>
            <person name="Antonio M."/>
            <person name="Oren A."/>
            <person name="Chaudhuri R.R."/>
            <person name="La Ragione R."/>
            <person name="Hildebrand F."/>
            <person name="Pallen M.J."/>
        </authorList>
    </citation>
    <scope>NUCLEOTIDE SEQUENCE</scope>
    <source>
        <strain evidence="10">Gambia15-2214</strain>
    </source>
</reference>
<keyword evidence="4 7" id="KW-1133">Transmembrane helix</keyword>
<dbReference type="EMBL" id="JAHLFV010000006">
    <property type="protein sequence ID" value="MBU3848985.1"/>
    <property type="molecule type" value="Genomic_DNA"/>
</dbReference>
<dbReference type="SUPFAM" id="SSF160240">
    <property type="entry name" value="Cation efflux protein cytoplasmic domain-like"/>
    <property type="match status" value="1"/>
</dbReference>
<sequence length="324" mass="35391">MKEKVSAPIQEQNRLKYIALAGWIALLGNLALAVLKLTVGFISNSLAVLGDGIDSATDVVIACMTLFIGKIISRPSDKEHPWGHGRAETVATLAVAFIIFYAGSQLIVSSGKQFYAFFVLKETPGAVENIALIITIASVFGKLLLAVSQFLLGKKADSSIILANAQNMSSDMVISFSVLIGLGCAKLLHQPVLDPVVAFLVGLWVVKNAIKLFLEMNMELMDGTQDKELYHTLFSAIKSVPGVTNPHRVRIRKIASKLDIDLDIEVDASMTVHEAHIIAEEVEKKLRNSIPDIYDIMVHIEPAGHGDHHPKEQYGLTEEELDNK</sequence>
<dbReference type="InterPro" id="IPR058533">
    <property type="entry name" value="Cation_efflux_TM"/>
</dbReference>
<dbReference type="Proteomes" id="UP000823914">
    <property type="component" value="Unassembled WGS sequence"/>
</dbReference>
<evidence type="ECO:0000256" key="7">
    <source>
        <dbReference type="SAM" id="Phobius"/>
    </source>
</evidence>
<proteinExistence type="predicted"/>
<evidence type="ECO:0000313" key="11">
    <source>
        <dbReference type="Proteomes" id="UP000823914"/>
    </source>
</evidence>
<feature type="transmembrane region" description="Helical" evidence="7">
    <location>
        <begin position="90"/>
        <end position="110"/>
    </location>
</feature>
<protein>
    <submittedName>
        <fullName evidence="10">Cation diffusion facilitator family transporter</fullName>
    </submittedName>
</protein>
<dbReference type="InterPro" id="IPR027470">
    <property type="entry name" value="Cation_efflux_CTD"/>
</dbReference>
<feature type="domain" description="Cation efflux protein cytoplasmic" evidence="9">
    <location>
        <begin position="226"/>
        <end position="302"/>
    </location>
</feature>
<dbReference type="NCBIfam" id="TIGR01297">
    <property type="entry name" value="CDF"/>
    <property type="match status" value="1"/>
</dbReference>
<evidence type="ECO:0000313" key="10">
    <source>
        <dbReference type="EMBL" id="MBU3848985.1"/>
    </source>
</evidence>
<evidence type="ECO:0000259" key="9">
    <source>
        <dbReference type="Pfam" id="PF16916"/>
    </source>
</evidence>
<evidence type="ECO:0000256" key="2">
    <source>
        <dbReference type="ARBA" id="ARBA00022448"/>
    </source>
</evidence>
<comment type="caution">
    <text evidence="10">The sequence shown here is derived from an EMBL/GenBank/DDBJ whole genome shotgun (WGS) entry which is preliminary data.</text>
</comment>
<dbReference type="InterPro" id="IPR002524">
    <property type="entry name" value="Cation_efflux"/>
</dbReference>
<feature type="transmembrane region" description="Helical" evidence="7">
    <location>
        <begin position="20"/>
        <end position="42"/>
    </location>
</feature>
<dbReference type="InterPro" id="IPR050291">
    <property type="entry name" value="CDF_Transporter"/>
</dbReference>
<dbReference type="PANTHER" id="PTHR43840:SF50">
    <property type="entry name" value="MANGANESE EFFLUX SYSTEM PROTEIN MNES"/>
    <property type="match status" value="1"/>
</dbReference>
<accession>A0A9E2L0K4</accession>
<feature type="region of interest" description="Disordered" evidence="6">
    <location>
        <begin position="304"/>
        <end position="324"/>
    </location>
</feature>
<dbReference type="AlphaFoldDB" id="A0A9E2L0K4"/>
<dbReference type="InterPro" id="IPR036837">
    <property type="entry name" value="Cation_efflux_CTD_sf"/>
</dbReference>
<reference evidence="10" key="2">
    <citation type="submission" date="2021-04" db="EMBL/GenBank/DDBJ databases">
        <authorList>
            <person name="Gilroy R."/>
        </authorList>
    </citation>
    <scope>NUCLEOTIDE SEQUENCE</scope>
    <source>
        <strain evidence="10">Gambia15-2214</strain>
    </source>
</reference>
<dbReference type="InterPro" id="IPR027469">
    <property type="entry name" value="Cation_efflux_TMD_sf"/>
</dbReference>
<feature type="domain" description="Cation efflux protein transmembrane" evidence="8">
    <location>
        <begin position="23"/>
        <end position="216"/>
    </location>
</feature>
<evidence type="ECO:0000256" key="6">
    <source>
        <dbReference type="SAM" id="MobiDB-lite"/>
    </source>
</evidence>